<proteinExistence type="predicted"/>
<dbReference type="GeneID" id="11470551"/>
<name>G8JP54_ERECY</name>
<feature type="compositionally biased region" description="Low complexity" evidence="1">
    <location>
        <begin position="208"/>
        <end position="228"/>
    </location>
</feature>
<feature type="domain" description="Smr" evidence="2">
    <location>
        <begin position="96"/>
        <end position="172"/>
    </location>
</feature>
<evidence type="ECO:0000259" key="2">
    <source>
        <dbReference type="PROSITE" id="PS50828"/>
    </source>
</evidence>
<dbReference type="OMA" id="DYIFREN"/>
<feature type="compositionally biased region" description="Basic and acidic residues" evidence="1">
    <location>
        <begin position="12"/>
        <end position="35"/>
    </location>
</feature>
<keyword evidence="4" id="KW-1185">Reference proteome</keyword>
<dbReference type="PANTHER" id="PTHR47417">
    <property type="entry name" value="SMR DOMAIN-CONTAINING PROTEIN YPL199C"/>
    <property type="match status" value="1"/>
</dbReference>
<dbReference type="InterPro" id="IPR053020">
    <property type="entry name" value="Smr_domain_protein"/>
</dbReference>
<accession>G8JP54</accession>
<gene>
    <name evidence="3" type="ordered locus">Ecym_2210</name>
</gene>
<organism evidence="3 4">
    <name type="scientific">Eremothecium cymbalariae (strain CBS 270.75 / DBVPG 7215 / KCTC 17166 / NRRL Y-17582)</name>
    <name type="common">Yeast</name>
    <dbReference type="NCBI Taxonomy" id="931890"/>
    <lineage>
        <taxon>Eukaryota</taxon>
        <taxon>Fungi</taxon>
        <taxon>Dikarya</taxon>
        <taxon>Ascomycota</taxon>
        <taxon>Saccharomycotina</taxon>
        <taxon>Saccharomycetes</taxon>
        <taxon>Saccharomycetales</taxon>
        <taxon>Saccharomycetaceae</taxon>
        <taxon>Eremothecium</taxon>
    </lineage>
</organism>
<dbReference type="Gene3D" id="3.30.1370.110">
    <property type="match status" value="1"/>
</dbReference>
<feature type="compositionally biased region" description="Basic and acidic residues" evidence="1">
    <location>
        <begin position="49"/>
        <end position="58"/>
    </location>
</feature>
<dbReference type="InterPro" id="IPR013899">
    <property type="entry name" value="DUF1771"/>
</dbReference>
<dbReference type="GO" id="GO:0070481">
    <property type="term" value="P:nuclear-transcribed mRNA catabolic process, non-stop decay"/>
    <property type="evidence" value="ECO:0007669"/>
    <property type="project" value="EnsemblFungi"/>
</dbReference>
<evidence type="ECO:0000313" key="4">
    <source>
        <dbReference type="Proteomes" id="UP000006790"/>
    </source>
</evidence>
<dbReference type="SUPFAM" id="SSF160443">
    <property type="entry name" value="SMR domain-like"/>
    <property type="match status" value="1"/>
</dbReference>
<dbReference type="RefSeq" id="XP_003644776.1">
    <property type="nucleotide sequence ID" value="XM_003644728.1"/>
</dbReference>
<dbReference type="EMBL" id="CP002498">
    <property type="protein sequence ID" value="AET37959.1"/>
    <property type="molecule type" value="Genomic_DNA"/>
</dbReference>
<dbReference type="KEGG" id="erc:Ecym_2210"/>
<dbReference type="FunCoup" id="G8JP54">
    <property type="interactions" value="23"/>
</dbReference>
<dbReference type="PROSITE" id="PS50828">
    <property type="entry name" value="SMR"/>
    <property type="match status" value="1"/>
</dbReference>
<dbReference type="eggNOG" id="KOG2401">
    <property type="taxonomic scope" value="Eukaryota"/>
</dbReference>
<feature type="region of interest" description="Disordered" evidence="1">
    <location>
        <begin position="1"/>
        <end position="58"/>
    </location>
</feature>
<dbReference type="Proteomes" id="UP000006790">
    <property type="component" value="Chromosome 2"/>
</dbReference>
<dbReference type="STRING" id="931890.G8JP54"/>
<dbReference type="AlphaFoldDB" id="G8JP54"/>
<evidence type="ECO:0000256" key="1">
    <source>
        <dbReference type="SAM" id="MobiDB-lite"/>
    </source>
</evidence>
<dbReference type="SMART" id="SM00463">
    <property type="entry name" value="SMR"/>
    <property type="match status" value="1"/>
</dbReference>
<sequence>MSAAVDRGAFLSEERDYNHADDSEFKRLRDQADQAHKKRQQLSQQSQEAYKEGDGARAKELSEKAKKYLKEAERYNMQAAEYVFTENNADSKSDEIDLHGLYVKEAQWILQRRIASAVQNGESDLKVIVGKGLHSANGVAKIKPAVEELCDEAHLNSFIDPKNPGVMIVELAGAQIPSSWGTDSYSDFAGGHKPSKPEQAHFQGGYQGQPQPEYQQQPHYGQQNGQGNGQENTILGLFMKFVFQCLKKL</sequence>
<dbReference type="HOGENOM" id="CLU_069447_1_0_1"/>
<dbReference type="SMART" id="SM01162">
    <property type="entry name" value="DUF1771"/>
    <property type="match status" value="1"/>
</dbReference>
<dbReference type="Pfam" id="PF08590">
    <property type="entry name" value="DUF1771"/>
    <property type="match status" value="1"/>
</dbReference>
<dbReference type="InParanoid" id="G8JP54"/>
<dbReference type="InterPro" id="IPR002625">
    <property type="entry name" value="Smr_dom"/>
</dbReference>
<feature type="region of interest" description="Disordered" evidence="1">
    <location>
        <begin position="183"/>
        <end position="228"/>
    </location>
</feature>
<dbReference type="Pfam" id="PF01713">
    <property type="entry name" value="Smr"/>
    <property type="match status" value="1"/>
</dbReference>
<reference evidence="4" key="1">
    <citation type="journal article" date="2012" name="G3 (Bethesda)">
        <title>Pichia sorbitophila, an interspecies yeast hybrid reveals early steps of genome resolution following polyploidization.</title>
        <authorList>
            <person name="Leh Louis V."/>
            <person name="Despons L."/>
            <person name="Friedrich A."/>
            <person name="Martin T."/>
            <person name="Durrens P."/>
            <person name="Casaregola S."/>
            <person name="Neuveglise C."/>
            <person name="Fairhead C."/>
            <person name="Marck C."/>
            <person name="Cruz J.A."/>
            <person name="Straub M.L."/>
            <person name="Kugler V."/>
            <person name="Sacerdot C."/>
            <person name="Uzunov Z."/>
            <person name="Thierry A."/>
            <person name="Weiss S."/>
            <person name="Bleykasten C."/>
            <person name="De Montigny J."/>
            <person name="Jacques N."/>
            <person name="Jung P."/>
            <person name="Lemaire M."/>
            <person name="Mallet S."/>
            <person name="Morel G."/>
            <person name="Richard G.F."/>
            <person name="Sarkar A."/>
            <person name="Savel G."/>
            <person name="Schacherer J."/>
            <person name="Seret M.L."/>
            <person name="Talla E."/>
            <person name="Samson G."/>
            <person name="Jubin C."/>
            <person name="Poulain J."/>
            <person name="Vacherie B."/>
            <person name="Barbe V."/>
            <person name="Pelletier E."/>
            <person name="Sherman D.J."/>
            <person name="Westhof E."/>
            <person name="Weissenbach J."/>
            <person name="Baret P.V."/>
            <person name="Wincker P."/>
            <person name="Gaillardin C."/>
            <person name="Dujon B."/>
            <person name="Souciet J.L."/>
        </authorList>
    </citation>
    <scope>NUCLEOTIDE SEQUENCE [LARGE SCALE GENOMIC DNA]</scope>
    <source>
        <strain evidence="4">CBS 270.75 / DBVPG 7215 / KCTC 17166 / NRRL Y-17582</strain>
    </source>
</reference>
<evidence type="ECO:0000313" key="3">
    <source>
        <dbReference type="EMBL" id="AET37959.1"/>
    </source>
</evidence>
<dbReference type="OrthoDB" id="3231855at2759"/>
<protein>
    <recommendedName>
        <fullName evidence="2">Smr domain-containing protein</fullName>
    </recommendedName>
</protein>
<dbReference type="PANTHER" id="PTHR47417:SF1">
    <property type="entry name" value="SMR DOMAIN-CONTAINING PROTEIN YPL199C"/>
    <property type="match status" value="1"/>
</dbReference>
<dbReference type="InterPro" id="IPR036063">
    <property type="entry name" value="Smr_dom_sf"/>
</dbReference>